<feature type="transmembrane region" description="Helical" evidence="1">
    <location>
        <begin position="40"/>
        <end position="61"/>
    </location>
</feature>
<feature type="transmembrane region" description="Helical" evidence="1">
    <location>
        <begin position="124"/>
        <end position="143"/>
    </location>
</feature>
<evidence type="ECO:0000256" key="1">
    <source>
        <dbReference type="SAM" id="Phobius"/>
    </source>
</evidence>
<dbReference type="Proteomes" id="UP000184278">
    <property type="component" value="Unassembled WGS sequence"/>
</dbReference>
<dbReference type="OrthoDB" id="2035856at2"/>
<gene>
    <name evidence="3" type="ORF">SAMN02745229_02697</name>
</gene>
<evidence type="ECO:0000313" key="4">
    <source>
        <dbReference type="Proteomes" id="UP000184278"/>
    </source>
</evidence>
<proteinExistence type="predicted"/>
<feature type="transmembrane region" description="Helical" evidence="1">
    <location>
        <begin position="200"/>
        <end position="221"/>
    </location>
</feature>
<reference evidence="4" key="1">
    <citation type="submission" date="2016-11" db="EMBL/GenBank/DDBJ databases">
        <authorList>
            <person name="Varghese N."/>
            <person name="Submissions S."/>
        </authorList>
    </citation>
    <scope>NUCLEOTIDE SEQUENCE [LARGE SCALE GENOMIC DNA]</scope>
    <source>
        <strain evidence="4">DSM 3071</strain>
    </source>
</reference>
<dbReference type="GO" id="GO:0004175">
    <property type="term" value="F:endopeptidase activity"/>
    <property type="evidence" value="ECO:0007669"/>
    <property type="project" value="UniProtKB-ARBA"/>
</dbReference>
<feature type="domain" description="CAAX prenyl protease 2/Lysostaphin resistance protein A-like" evidence="2">
    <location>
        <begin position="123"/>
        <end position="213"/>
    </location>
</feature>
<dbReference type="GeneID" id="89510920"/>
<protein>
    <submittedName>
        <fullName evidence="3">CAAX protease self-immunity</fullName>
    </submittedName>
</protein>
<accession>A0A1M5ZUA3</accession>
<feature type="transmembrane region" description="Helical" evidence="1">
    <location>
        <begin position="7"/>
        <end position="28"/>
    </location>
</feature>
<dbReference type="Pfam" id="PF02517">
    <property type="entry name" value="Rce1-like"/>
    <property type="match status" value="1"/>
</dbReference>
<feature type="transmembrane region" description="Helical" evidence="1">
    <location>
        <begin position="150"/>
        <end position="170"/>
    </location>
</feature>
<dbReference type="EMBL" id="FQXK01000023">
    <property type="protein sequence ID" value="SHI27865.1"/>
    <property type="molecule type" value="Genomic_DNA"/>
</dbReference>
<keyword evidence="1" id="KW-0472">Membrane</keyword>
<dbReference type="RefSeq" id="WP_073388534.1">
    <property type="nucleotide sequence ID" value="NZ_FQXK01000023.1"/>
</dbReference>
<name>A0A1M5ZUA3_BUTFI</name>
<organism evidence="3 4">
    <name type="scientific">Butyrivibrio fibrisolvens DSM 3071</name>
    <dbReference type="NCBI Taxonomy" id="1121131"/>
    <lineage>
        <taxon>Bacteria</taxon>
        <taxon>Bacillati</taxon>
        <taxon>Bacillota</taxon>
        <taxon>Clostridia</taxon>
        <taxon>Lachnospirales</taxon>
        <taxon>Lachnospiraceae</taxon>
        <taxon>Butyrivibrio</taxon>
    </lineage>
</organism>
<keyword evidence="1" id="KW-1133">Transmembrane helix</keyword>
<keyword evidence="3" id="KW-0378">Hydrolase</keyword>
<dbReference type="InterPro" id="IPR003675">
    <property type="entry name" value="Rce1/LyrA-like_dom"/>
</dbReference>
<dbReference type="STRING" id="1121131.SAMN02745229_02697"/>
<evidence type="ECO:0000259" key="2">
    <source>
        <dbReference type="Pfam" id="PF02517"/>
    </source>
</evidence>
<feature type="transmembrane region" description="Helical" evidence="1">
    <location>
        <begin position="176"/>
        <end position="193"/>
    </location>
</feature>
<dbReference type="AlphaFoldDB" id="A0A1M5ZUA3"/>
<keyword evidence="1" id="KW-0812">Transmembrane</keyword>
<evidence type="ECO:0000313" key="3">
    <source>
        <dbReference type="EMBL" id="SHI27865.1"/>
    </source>
</evidence>
<feature type="transmembrane region" description="Helical" evidence="1">
    <location>
        <begin position="227"/>
        <end position="248"/>
    </location>
</feature>
<sequence length="261" mass="28894">MKKNSIAVLRVSLGLVVWFLITMAFSRILVHKLPEGIPDIVILILSSMIVPYTLGLAGFLAVTGRMEKVMPKAEIPVTSALLLKSLIIQLGLSIPVITVINIIIRMLGGNVGSSMSADLFGKNWLFYAALLLVFNPIFEELLFRKMILERLLILGSKEVIIISAIFFAIPHAISQGIPQMFGTFIVALVWGYIRIKTGKLWPCMILHGLFNLFCGYIITVLSGNPEGAVAVMFIFMIFLPVLSVFLLVRSRNFGREKQSVA</sequence>
<keyword evidence="3" id="KW-0645">Protease</keyword>
<feature type="transmembrane region" description="Helical" evidence="1">
    <location>
        <begin position="81"/>
        <end position="104"/>
    </location>
</feature>
<dbReference type="GO" id="GO:0080120">
    <property type="term" value="P:CAAX-box protein maturation"/>
    <property type="evidence" value="ECO:0007669"/>
    <property type="project" value="UniProtKB-ARBA"/>
</dbReference>
<dbReference type="GO" id="GO:0006508">
    <property type="term" value="P:proteolysis"/>
    <property type="evidence" value="ECO:0007669"/>
    <property type="project" value="UniProtKB-KW"/>
</dbReference>
<keyword evidence="4" id="KW-1185">Reference proteome</keyword>